<dbReference type="AlphaFoldDB" id="A0A448YK64"/>
<sequence>MDYFYNVYKEASDHYNKKVLPSKEYRDRNTIAKEISYQKDMKSVEKSSVNECTRLHTFRNLPREKIASMYADVKVKPGFSEFYRQLIDDGMGKRIEFELLSVNWTSIFIHEYFEREFADSKIKVHSNELQFDSNDLCTGTPEPNAADIRTGYDKLVEVKKLATDEFMYVGDSSADVLPMIYSDFAVIMKGGSAAKQLNRMGFHVTDISTDIIAEDDSIKFLQVDDWFDILWILGPRFSKI</sequence>
<dbReference type="InParanoid" id="A0A448YK64"/>
<dbReference type="OrthoDB" id="10255128at2759"/>
<evidence type="ECO:0000313" key="2">
    <source>
        <dbReference type="Proteomes" id="UP000290900"/>
    </source>
</evidence>
<dbReference type="SUPFAM" id="SSF56784">
    <property type="entry name" value="HAD-like"/>
    <property type="match status" value="1"/>
</dbReference>
<dbReference type="PANTHER" id="PTHR28181:SF1">
    <property type="entry name" value="COLD TOLERANCE PROTEIN 1"/>
    <property type="match status" value="1"/>
</dbReference>
<organism evidence="1 2">
    <name type="scientific">Brettanomyces naardenensis</name>
    <name type="common">Yeast</name>
    <dbReference type="NCBI Taxonomy" id="13370"/>
    <lineage>
        <taxon>Eukaryota</taxon>
        <taxon>Fungi</taxon>
        <taxon>Dikarya</taxon>
        <taxon>Ascomycota</taxon>
        <taxon>Saccharomycotina</taxon>
        <taxon>Pichiomycetes</taxon>
        <taxon>Pichiales</taxon>
        <taxon>Pichiaceae</taxon>
        <taxon>Brettanomyces</taxon>
    </lineage>
</organism>
<name>A0A448YK64_BRENA</name>
<dbReference type="Gene3D" id="3.40.50.1000">
    <property type="entry name" value="HAD superfamily/HAD-like"/>
    <property type="match status" value="1"/>
</dbReference>
<protein>
    <submittedName>
        <fullName evidence="1">DEKNAAC102652</fullName>
    </submittedName>
</protein>
<dbReference type="InterPro" id="IPR050849">
    <property type="entry name" value="HAD-like_hydrolase_phosphatase"/>
</dbReference>
<gene>
    <name evidence="1" type="ORF">BRENAR_LOCUS2021</name>
</gene>
<dbReference type="PANTHER" id="PTHR28181">
    <property type="entry name" value="UPF0655 PROTEIN YCR015C"/>
    <property type="match status" value="1"/>
</dbReference>
<reference evidence="1 2" key="1">
    <citation type="submission" date="2018-12" db="EMBL/GenBank/DDBJ databases">
        <authorList>
            <person name="Tiukova I."/>
            <person name="Dainat J."/>
        </authorList>
    </citation>
    <scope>NUCLEOTIDE SEQUENCE [LARGE SCALE GENOMIC DNA]</scope>
</reference>
<dbReference type="Proteomes" id="UP000290900">
    <property type="component" value="Unassembled WGS sequence"/>
</dbReference>
<evidence type="ECO:0000313" key="1">
    <source>
        <dbReference type="EMBL" id="VEU21286.1"/>
    </source>
</evidence>
<keyword evidence="2" id="KW-1185">Reference proteome</keyword>
<accession>A0A448YK64</accession>
<dbReference type="InterPro" id="IPR036412">
    <property type="entry name" value="HAD-like_sf"/>
</dbReference>
<dbReference type="EMBL" id="CAACVR010000012">
    <property type="protein sequence ID" value="VEU21286.1"/>
    <property type="molecule type" value="Genomic_DNA"/>
</dbReference>
<dbReference type="FunCoup" id="A0A448YK64">
    <property type="interactions" value="18"/>
</dbReference>
<proteinExistence type="predicted"/>
<dbReference type="InterPro" id="IPR023214">
    <property type="entry name" value="HAD_sf"/>
</dbReference>
<dbReference type="STRING" id="13370.A0A448YK64"/>